<dbReference type="NCBIfam" id="TIGR02739">
    <property type="entry name" value="TraF"/>
    <property type="match status" value="1"/>
</dbReference>
<dbReference type="TCDB" id="3.A.7.16.1">
    <property type="family name" value="the type iv (conjugal dna-protein transfer or virb) secretory pathway (ivsp) family"/>
</dbReference>
<proteinExistence type="predicted"/>
<sequence>MSFKNNFVRLSLFSLLIGQDLSGGWLNRKAEGWFWYEERQKQIEEEDIKPSPLLPSMEPPPPLTATEQMGLKRQEIEEKLNQAMLNPSEENVQAYMQIQQQWINQSAQFSHIWLKNLLTYPQLDSRLTAGPVTHYGAQVQKQLLREEREGRIHSLVQSFGLFFFYEGSSPISQAFSFVVKAFAKKYDWKVIAISCDGIQIPDFENYPLHSSTLQHLGIEQFPSLYLVEPKQQKMVPIAFGLSSLDQIEENIILQLPPHPRNHP</sequence>
<evidence type="ECO:0000313" key="1">
    <source>
        <dbReference type="EMBL" id="CAF24162.1"/>
    </source>
</evidence>
<name>Q6MB87_PARUW</name>
<dbReference type="KEGG" id="pcu:PC_RS06915"/>
<dbReference type="HOGENOM" id="CLU_068456_1_0_0"/>
<dbReference type="InterPro" id="IPR014110">
    <property type="entry name" value="TraF"/>
</dbReference>
<dbReference type="Pfam" id="PF13728">
    <property type="entry name" value="TraF"/>
    <property type="match status" value="1"/>
</dbReference>
<dbReference type="OrthoDB" id="22103at2"/>
<organism evidence="1 2">
    <name type="scientific">Protochlamydia amoebophila (strain UWE25)</name>
    <dbReference type="NCBI Taxonomy" id="264201"/>
    <lineage>
        <taxon>Bacteria</taxon>
        <taxon>Pseudomonadati</taxon>
        <taxon>Chlamydiota</taxon>
        <taxon>Chlamydiia</taxon>
        <taxon>Parachlamydiales</taxon>
        <taxon>Parachlamydiaceae</taxon>
        <taxon>Candidatus Protochlamydia</taxon>
    </lineage>
</organism>
<dbReference type="RefSeq" id="WP_011175987.1">
    <property type="nucleotide sequence ID" value="NC_005861.2"/>
</dbReference>
<dbReference type="AlphaFoldDB" id="Q6MB87"/>
<protein>
    <recommendedName>
        <fullName evidence="3">Type-F conjugative transfer system pilin assembly protein TraF</fullName>
    </recommendedName>
</protein>
<gene>
    <name evidence="1" type="ORF">PC_RS06915</name>
</gene>
<dbReference type="STRING" id="264201.pc1438"/>
<dbReference type="InterPro" id="IPR039555">
    <property type="entry name" value="TraF/TrbB"/>
</dbReference>
<keyword evidence="2" id="KW-1185">Reference proteome</keyword>
<evidence type="ECO:0000313" key="2">
    <source>
        <dbReference type="Proteomes" id="UP000000529"/>
    </source>
</evidence>
<reference evidence="1 2" key="1">
    <citation type="journal article" date="2004" name="Science">
        <title>Illuminating the evolutionary history of chlamydiae.</title>
        <authorList>
            <person name="Horn M."/>
            <person name="Collingro A."/>
            <person name="Schmitz-Esser S."/>
            <person name="Beier C.L."/>
            <person name="Purkhold U."/>
            <person name="Fartmann B."/>
            <person name="Brandt P."/>
            <person name="Nyakatura G.J."/>
            <person name="Droege M."/>
            <person name="Frishman D."/>
            <person name="Rattei T."/>
            <person name="Mewes H."/>
            <person name="Wagner M."/>
        </authorList>
    </citation>
    <scope>NUCLEOTIDE SEQUENCE [LARGE SCALE GENOMIC DNA]</scope>
    <source>
        <strain evidence="1 2">UWE25</strain>
    </source>
</reference>
<dbReference type="eggNOG" id="COG0526">
    <property type="taxonomic scope" value="Bacteria"/>
</dbReference>
<dbReference type="SUPFAM" id="SSF52833">
    <property type="entry name" value="Thioredoxin-like"/>
    <property type="match status" value="1"/>
</dbReference>
<dbReference type="EMBL" id="BX908798">
    <property type="protein sequence ID" value="CAF24162.1"/>
    <property type="molecule type" value="Genomic_DNA"/>
</dbReference>
<accession>Q6MB87</accession>
<evidence type="ECO:0008006" key="3">
    <source>
        <dbReference type="Google" id="ProtNLM"/>
    </source>
</evidence>
<dbReference type="InterPro" id="IPR036249">
    <property type="entry name" value="Thioredoxin-like_sf"/>
</dbReference>
<dbReference type="Proteomes" id="UP000000529">
    <property type="component" value="Chromosome"/>
</dbReference>